<dbReference type="SUPFAM" id="SSF88946">
    <property type="entry name" value="Sigma2 domain of RNA polymerase sigma factors"/>
    <property type="match status" value="1"/>
</dbReference>
<dbReference type="RefSeq" id="WP_206724458.1">
    <property type="nucleotide sequence ID" value="NZ_CP071090.1"/>
</dbReference>
<dbReference type="Gene3D" id="1.10.1740.10">
    <property type="match status" value="1"/>
</dbReference>
<keyword evidence="3" id="KW-1185">Reference proteome</keyword>
<dbReference type="InterPro" id="IPR014284">
    <property type="entry name" value="RNA_pol_sigma-70_dom"/>
</dbReference>
<feature type="domain" description="RNA polymerase sigma-70 region 2" evidence="1">
    <location>
        <begin position="12"/>
        <end position="69"/>
    </location>
</feature>
<dbReference type="Proteomes" id="UP000662747">
    <property type="component" value="Chromosome"/>
</dbReference>
<organism evidence="2 3">
    <name type="scientific">Pyxidicoccus parkwayensis</name>
    <dbReference type="NCBI Taxonomy" id="2813578"/>
    <lineage>
        <taxon>Bacteria</taxon>
        <taxon>Pseudomonadati</taxon>
        <taxon>Myxococcota</taxon>
        <taxon>Myxococcia</taxon>
        <taxon>Myxococcales</taxon>
        <taxon>Cystobacterineae</taxon>
        <taxon>Myxococcaceae</taxon>
        <taxon>Pyxidicoccus</taxon>
    </lineage>
</organism>
<name>A0ABX7NZG6_9BACT</name>
<evidence type="ECO:0000313" key="2">
    <source>
        <dbReference type="EMBL" id="QSQ22882.1"/>
    </source>
</evidence>
<protein>
    <submittedName>
        <fullName evidence="2">Sigma-70 family RNA polymerase sigma factor</fullName>
    </submittedName>
</protein>
<sequence length="187" mass="21635">MNRAIERALLGYGPELRRLVGAIVRDDAQAHDAFSTFCECLLKGLPDFRWECSFRTWAQRMARNTCFKLLNAPPQRHPHVSLSEVPVRAAERLSSMRPWQCTTVKNRFRALREQLDPEQQRLLELRVDRRLSWPEVARLMCASEAPVTSELRARQAAALRQQFQRLKAHLRSLALQEGLIPRTEAHA</sequence>
<dbReference type="InterPro" id="IPR007627">
    <property type="entry name" value="RNA_pol_sigma70_r2"/>
</dbReference>
<accession>A0ABX7NZG6</accession>
<evidence type="ECO:0000259" key="1">
    <source>
        <dbReference type="Pfam" id="PF04542"/>
    </source>
</evidence>
<gene>
    <name evidence="2" type="ORF">JY651_48635</name>
</gene>
<dbReference type="NCBIfam" id="TIGR02937">
    <property type="entry name" value="sigma70-ECF"/>
    <property type="match status" value="1"/>
</dbReference>
<evidence type="ECO:0000313" key="3">
    <source>
        <dbReference type="Proteomes" id="UP000662747"/>
    </source>
</evidence>
<dbReference type="Pfam" id="PF04542">
    <property type="entry name" value="Sigma70_r2"/>
    <property type="match status" value="1"/>
</dbReference>
<dbReference type="EMBL" id="CP071090">
    <property type="protein sequence ID" value="QSQ22882.1"/>
    <property type="molecule type" value="Genomic_DNA"/>
</dbReference>
<reference evidence="2 3" key="1">
    <citation type="submission" date="2021-02" db="EMBL/GenBank/DDBJ databases">
        <title>De Novo genome assembly of isolated myxobacteria.</title>
        <authorList>
            <person name="Stevens D.C."/>
        </authorList>
    </citation>
    <scope>NUCLEOTIDE SEQUENCE [LARGE SCALE GENOMIC DNA]</scope>
    <source>
        <strain evidence="3">SCPEA02</strain>
    </source>
</reference>
<dbReference type="InterPro" id="IPR013325">
    <property type="entry name" value="RNA_pol_sigma_r2"/>
</dbReference>
<proteinExistence type="predicted"/>